<dbReference type="RefSeq" id="XP_022151091.1">
    <property type="nucleotide sequence ID" value="XM_022295399.1"/>
</dbReference>
<feature type="repeat" description="RCC1" evidence="2">
    <location>
        <begin position="175"/>
        <end position="227"/>
    </location>
</feature>
<evidence type="ECO:0000259" key="4">
    <source>
        <dbReference type="Pfam" id="PF25390"/>
    </source>
</evidence>
<evidence type="ECO:0000256" key="2">
    <source>
        <dbReference type="PROSITE-ProRule" id="PRU00235"/>
    </source>
</evidence>
<feature type="repeat" description="RCC1" evidence="2">
    <location>
        <begin position="62"/>
        <end position="113"/>
    </location>
</feature>
<feature type="repeat" description="RCC1" evidence="2">
    <location>
        <begin position="272"/>
        <end position="333"/>
    </location>
</feature>
<dbReference type="InterPro" id="IPR058923">
    <property type="entry name" value="RCC1-like_dom"/>
</dbReference>
<sequence>MEDGGEQEIWSWGAGTDGQLGTGRLEDETLPQLLLTPPLSSAAAISTLSCGGAHAIALTSGGGVLTWGRGNSGQLGLGDTASSLHPMPVKGLESYCITHVSAGWSHSGFVSDEGKLYTCGDGSFGQLGQGDYQSCSLPVEVSFFSDKHVDHIACGMRHSLALVKVYDDDAGSSGVQVYGFGAGKRGQLGISKKTQSTNLPVLSLGLEAAEIVGIAAAGDHSAALSTDGRLYTWGRGFDSNSDAYSPQHLPSSLSFKKVALGWNHALVLTDEGDVYMLGGKHHGSLSDSERLNAVKSLPGDLEGGNLRAVPALGGTKILDIAAGAEHSAVVTEDGAVKTWGWGEHGQLGLGDTFDHTNPQTVNLSLKLERAAFDIKIFSGSGFTVAITTHHVAPTPTN</sequence>
<feature type="region of interest" description="Disordered" evidence="3">
    <location>
        <begin position="1"/>
        <end position="23"/>
    </location>
</feature>
<dbReference type="PRINTS" id="PR00633">
    <property type="entry name" value="RCCNDNSATION"/>
</dbReference>
<dbReference type="PANTHER" id="PTHR22872">
    <property type="entry name" value="BTK-BINDING PROTEIN-RELATED"/>
    <property type="match status" value="1"/>
</dbReference>
<feature type="repeat" description="RCC1" evidence="2">
    <location>
        <begin position="334"/>
        <end position="389"/>
    </location>
</feature>
<dbReference type="PROSITE" id="PS50012">
    <property type="entry name" value="RCC1_3"/>
    <property type="match status" value="7"/>
</dbReference>
<dbReference type="Proteomes" id="UP000504603">
    <property type="component" value="Unplaced"/>
</dbReference>
<keyword evidence="1" id="KW-0677">Repeat</keyword>
<keyword evidence="5" id="KW-1185">Reference proteome</keyword>
<dbReference type="AlphaFoldDB" id="A0A6J1DDI8"/>
<dbReference type="PROSITE" id="PS00626">
    <property type="entry name" value="RCC1_2"/>
    <property type="match status" value="2"/>
</dbReference>
<dbReference type="Pfam" id="PF25390">
    <property type="entry name" value="WD40_RLD"/>
    <property type="match status" value="1"/>
</dbReference>
<keyword evidence="6" id="KW-0675">Receptor</keyword>
<dbReference type="InterPro" id="IPR051625">
    <property type="entry name" value="Signaling_Regulatory_Domain"/>
</dbReference>
<dbReference type="SUPFAM" id="SSF50985">
    <property type="entry name" value="RCC1/BLIP-II"/>
    <property type="match status" value="1"/>
</dbReference>
<dbReference type="OrthoDB" id="70707at2759"/>
<protein>
    <submittedName>
        <fullName evidence="6">Ultraviolet-B receptor UVR8 isoform X1</fullName>
    </submittedName>
</protein>
<proteinExistence type="predicted"/>
<dbReference type="KEGG" id="mcha:111019112"/>
<dbReference type="PANTHER" id="PTHR22872:SF2">
    <property type="entry name" value="INHIBITOR OF BRUTON TYROSINE KINASE"/>
    <property type="match status" value="1"/>
</dbReference>
<evidence type="ECO:0000256" key="3">
    <source>
        <dbReference type="SAM" id="MobiDB-lite"/>
    </source>
</evidence>
<feature type="domain" description="RCC1-like" evidence="4">
    <location>
        <begin position="9"/>
        <end position="385"/>
    </location>
</feature>
<organism evidence="5 6">
    <name type="scientific">Momordica charantia</name>
    <name type="common">Bitter gourd</name>
    <name type="synonym">Balsam pear</name>
    <dbReference type="NCBI Taxonomy" id="3673"/>
    <lineage>
        <taxon>Eukaryota</taxon>
        <taxon>Viridiplantae</taxon>
        <taxon>Streptophyta</taxon>
        <taxon>Embryophyta</taxon>
        <taxon>Tracheophyta</taxon>
        <taxon>Spermatophyta</taxon>
        <taxon>Magnoliopsida</taxon>
        <taxon>eudicotyledons</taxon>
        <taxon>Gunneridae</taxon>
        <taxon>Pentapetalae</taxon>
        <taxon>rosids</taxon>
        <taxon>fabids</taxon>
        <taxon>Cucurbitales</taxon>
        <taxon>Cucurbitaceae</taxon>
        <taxon>Momordiceae</taxon>
        <taxon>Momordica</taxon>
    </lineage>
</organism>
<evidence type="ECO:0000313" key="6">
    <source>
        <dbReference type="RefSeq" id="XP_022151091.1"/>
    </source>
</evidence>
<dbReference type="GeneID" id="111019112"/>
<evidence type="ECO:0000313" key="5">
    <source>
        <dbReference type="Proteomes" id="UP000504603"/>
    </source>
</evidence>
<dbReference type="Gene3D" id="2.130.10.30">
    <property type="entry name" value="Regulator of chromosome condensation 1/beta-lactamase-inhibitor protein II"/>
    <property type="match status" value="3"/>
</dbReference>
<gene>
    <name evidence="6" type="primary">LOC111019112</name>
</gene>
<dbReference type="InterPro" id="IPR009091">
    <property type="entry name" value="RCC1/BLIP-II"/>
</dbReference>
<accession>A0A6J1DDI8</accession>
<reference evidence="6" key="1">
    <citation type="submission" date="2025-08" db="UniProtKB">
        <authorList>
            <consortium name="RefSeq"/>
        </authorList>
    </citation>
    <scope>IDENTIFICATION</scope>
    <source>
        <strain evidence="6">OHB3-1</strain>
    </source>
</reference>
<dbReference type="InterPro" id="IPR000408">
    <property type="entry name" value="Reg_chr_condens"/>
</dbReference>
<feature type="repeat" description="RCC1" evidence="2">
    <location>
        <begin position="228"/>
        <end position="271"/>
    </location>
</feature>
<feature type="repeat" description="RCC1" evidence="2">
    <location>
        <begin position="7"/>
        <end position="61"/>
    </location>
</feature>
<feature type="repeat" description="RCC1" evidence="2">
    <location>
        <begin position="114"/>
        <end position="165"/>
    </location>
</feature>
<evidence type="ECO:0000256" key="1">
    <source>
        <dbReference type="ARBA" id="ARBA00022737"/>
    </source>
</evidence>
<name>A0A6J1DDI8_MOMCH</name>